<protein>
    <submittedName>
        <fullName evidence="1">Uncharacterized protein</fullName>
    </submittedName>
</protein>
<dbReference type="AlphaFoldDB" id="A0A8J5T4X9"/>
<dbReference type="Proteomes" id="UP000747542">
    <property type="component" value="Unassembled WGS sequence"/>
</dbReference>
<comment type="caution">
    <text evidence="1">The sequence shown here is derived from an EMBL/GenBank/DDBJ whole genome shotgun (WGS) entry which is preliminary data.</text>
</comment>
<evidence type="ECO:0000313" key="2">
    <source>
        <dbReference type="Proteomes" id="UP000747542"/>
    </source>
</evidence>
<keyword evidence="2" id="KW-1185">Reference proteome</keyword>
<sequence length="67" mass="7612">MVDCLCFEGGQMIDVVDVINGEENRRATRNFITFLTPKWCIDLSVLIIHPEPDPQRTPMALERPDGP</sequence>
<gene>
    <name evidence="1" type="ORF">Hamer_G008560</name>
</gene>
<reference evidence="1" key="1">
    <citation type="journal article" date="2021" name="Sci. Adv.">
        <title>The American lobster genome reveals insights on longevity, neural, and immune adaptations.</title>
        <authorList>
            <person name="Polinski J.M."/>
            <person name="Zimin A.V."/>
            <person name="Clark K.F."/>
            <person name="Kohn A.B."/>
            <person name="Sadowski N."/>
            <person name="Timp W."/>
            <person name="Ptitsyn A."/>
            <person name="Khanna P."/>
            <person name="Romanova D.Y."/>
            <person name="Williams P."/>
            <person name="Greenwood S.J."/>
            <person name="Moroz L.L."/>
            <person name="Walt D.R."/>
            <person name="Bodnar A.G."/>
        </authorList>
    </citation>
    <scope>NUCLEOTIDE SEQUENCE</scope>
    <source>
        <strain evidence="1">GMGI-L3</strain>
    </source>
</reference>
<proteinExistence type="predicted"/>
<name>A0A8J5T4X9_HOMAM</name>
<dbReference type="EMBL" id="JAHLQT010010178">
    <property type="protein sequence ID" value="KAG7173039.1"/>
    <property type="molecule type" value="Genomic_DNA"/>
</dbReference>
<organism evidence="1 2">
    <name type="scientific">Homarus americanus</name>
    <name type="common">American lobster</name>
    <dbReference type="NCBI Taxonomy" id="6706"/>
    <lineage>
        <taxon>Eukaryota</taxon>
        <taxon>Metazoa</taxon>
        <taxon>Ecdysozoa</taxon>
        <taxon>Arthropoda</taxon>
        <taxon>Crustacea</taxon>
        <taxon>Multicrustacea</taxon>
        <taxon>Malacostraca</taxon>
        <taxon>Eumalacostraca</taxon>
        <taxon>Eucarida</taxon>
        <taxon>Decapoda</taxon>
        <taxon>Pleocyemata</taxon>
        <taxon>Astacidea</taxon>
        <taxon>Nephropoidea</taxon>
        <taxon>Nephropidae</taxon>
        <taxon>Homarus</taxon>
    </lineage>
</organism>
<accession>A0A8J5T4X9</accession>
<evidence type="ECO:0000313" key="1">
    <source>
        <dbReference type="EMBL" id="KAG7173039.1"/>
    </source>
</evidence>